<dbReference type="AlphaFoldDB" id="A0A5C7CGC1"/>
<dbReference type="EMBL" id="VOUQ01000002">
    <property type="protein sequence ID" value="TXE36970.1"/>
    <property type="molecule type" value="Genomic_DNA"/>
</dbReference>
<reference evidence="1 2" key="1">
    <citation type="submission" date="2019-07" db="EMBL/GenBank/DDBJ databases">
        <title>Serratia strains were isolated from fresh produce.</title>
        <authorList>
            <person name="Cho G.-S."/>
            <person name="Stein M."/>
            <person name="Lee W."/>
            <person name="Suh S.H."/>
            <person name="Franz C.M.A.P."/>
        </authorList>
    </citation>
    <scope>NUCLEOTIDE SEQUENCE [LARGE SCALE GENOMIC DNA]</scope>
    <source>
        <strain evidence="1 2">S16</strain>
    </source>
</reference>
<proteinExistence type="predicted"/>
<evidence type="ECO:0000313" key="2">
    <source>
        <dbReference type="Proteomes" id="UP000321126"/>
    </source>
</evidence>
<evidence type="ECO:0000313" key="1">
    <source>
        <dbReference type="EMBL" id="TXE36970.1"/>
    </source>
</evidence>
<dbReference type="Proteomes" id="UP000321126">
    <property type="component" value="Unassembled WGS sequence"/>
</dbReference>
<name>A0A5C7CGC1_SERMA</name>
<sequence length="111" mass="12682">MKFSAKQLQAVSAREDEKYIDGIVREAEADTRFELKDPATLKTRLTEALQYARQIRLDAPNLLHSFLYMEACQPGLTASPAIRKALEETDDPNQRWRDMMNAAVNLAKRKS</sequence>
<comment type="caution">
    <text evidence="1">The sequence shown here is derived from an EMBL/GenBank/DDBJ whole genome shotgun (WGS) entry which is preliminary data.</text>
</comment>
<gene>
    <name evidence="1" type="ORF">FOT62_08370</name>
</gene>
<protein>
    <submittedName>
        <fullName evidence="1">Uncharacterized protein</fullName>
    </submittedName>
</protein>
<accession>A0A5C7CGC1</accession>
<dbReference type="RefSeq" id="WP_147882215.1">
    <property type="nucleotide sequence ID" value="NZ_VOUQ01000002.1"/>
</dbReference>
<organism evidence="1 2">
    <name type="scientific">Serratia marcescens</name>
    <dbReference type="NCBI Taxonomy" id="615"/>
    <lineage>
        <taxon>Bacteria</taxon>
        <taxon>Pseudomonadati</taxon>
        <taxon>Pseudomonadota</taxon>
        <taxon>Gammaproteobacteria</taxon>
        <taxon>Enterobacterales</taxon>
        <taxon>Yersiniaceae</taxon>
        <taxon>Serratia</taxon>
    </lineage>
</organism>